<comment type="caution">
    <text evidence="2">The sequence shown here is derived from an EMBL/GenBank/DDBJ whole genome shotgun (WGS) entry which is preliminary data.</text>
</comment>
<keyword evidence="3" id="KW-1185">Reference proteome</keyword>
<dbReference type="EMBL" id="JARJCM010000227">
    <property type="protein sequence ID" value="KAJ7021600.1"/>
    <property type="molecule type" value="Genomic_DNA"/>
</dbReference>
<sequence>MFKSSSMTHHGAVTTTGRNITLDDYDSLPDSTYRDKIEDVVVRATNSEHIQALLVPRGPFWPMDIFSAARTAIENDPEASQTAIYFTAVSSVLCRAIGSLRGSPPAPAPAPLPCTSEATAEERRAMQKRIVANLHRCPGQALRVQLLKHMHLKWTIAMRSGRSGSGYASDETDEDELELVTRRIAPTKSSNNVEALHSSHGQKLVSPRSLRSGRSRGKQRTLPSELILDPGEFGEMGEVVRSHRALDDEIERMHIWERRQRGYMSSETDTGSVTATKSGRPFEGCRETRARYHWSPLLLKCKDLRARDAPAPTLRFERLDRALAHERRDLPRCPELEAFMETFGGWIQREVQVRAVSLCGLGIRAECEVVKESWAGERMKAPVAEIQILQSLLGREEVVQGKFDPMAIQGNPALATVVQQRVASRFDTILAALTLLGPSSPDIPIWEPCSQIRMSGEDGPGWARMGRDYLLHQVKEKLHLVKKMAYTPQGSTKAPHTHTKNRLWSTKNRSSAVAKQL</sequence>
<organism evidence="2 3">
    <name type="scientific">Mycena alexandri</name>
    <dbReference type="NCBI Taxonomy" id="1745969"/>
    <lineage>
        <taxon>Eukaryota</taxon>
        <taxon>Fungi</taxon>
        <taxon>Dikarya</taxon>
        <taxon>Basidiomycota</taxon>
        <taxon>Agaricomycotina</taxon>
        <taxon>Agaricomycetes</taxon>
        <taxon>Agaricomycetidae</taxon>
        <taxon>Agaricales</taxon>
        <taxon>Marasmiineae</taxon>
        <taxon>Mycenaceae</taxon>
        <taxon>Mycena</taxon>
    </lineage>
</organism>
<name>A0AAD6S648_9AGAR</name>
<evidence type="ECO:0000313" key="2">
    <source>
        <dbReference type="EMBL" id="KAJ7021600.1"/>
    </source>
</evidence>
<evidence type="ECO:0000313" key="3">
    <source>
        <dbReference type="Proteomes" id="UP001218188"/>
    </source>
</evidence>
<dbReference type="Proteomes" id="UP001218188">
    <property type="component" value="Unassembled WGS sequence"/>
</dbReference>
<proteinExistence type="predicted"/>
<dbReference type="AlphaFoldDB" id="A0AAD6S648"/>
<protein>
    <submittedName>
        <fullName evidence="2">Uncharacterized protein</fullName>
    </submittedName>
</protein>
<feature type="region of interest" description="Disordered" evidence="1">
    <location>
        <begin position="489"/>
        <end position="517"/>
    </location>
</feature>
<reference evidence="2" key="1">
    <citation type="submission" date="2023-03" db="EMBL/GenBank/DDBJ databases">
        <title>Massive genome expansion in bonnet fungi (Mycena s.s.) driven by repeated elements and novel gene families across ecological guilds.</title>
        <authorList>
            <consortium name="Lawrence Berkeley National Laboratory"/>
            <person name="Harder C.B."/>
            <person name="Miyauchi S."/>
            <person name="Viragh M."/>
            <person name="Kuo A."/>
            <person name="Thoen E."/>
            <person name="Andreopoulos B."/>
            <person name="Lu D."/>
            <person name="Skrede I."/>
            <person name="Drula E."/>
            <person name="Henrissat B."/>
            <person name="Morin E."/>
            <person name="Kohler A."/>
            <person name="Barry K."/>
            <person name="LaButti K."/>
            <person name="Morin E."/>
            <person name="Salamov A."/>
            <person name="Lipzen A."/>
            <person name="Mereny Z."/>
            <person name="Hegedus B."/>
            <person name="Baldrian P."/>
            <person name="Stursova M."/>
            <person name="Weitz H."/>
            <person name="Taylor A."/>
            <person name="Grigoriev I.V."/>
            <person name="Nagy L.G."/>
            <person name="Martin F."/>
            <person name="Kauserud H."/>
        </authorList>
    </citation>
    <scope>NUCLEOTIDE SEQUENCE</scope>
    <source>
        <strain evidence="2">CBHHK200</strain>
    </source>
</reference>
<accession>A0AAD6S648</accession>
<feature type="region of interest" description="Disordered" evidence="1">
    <location>
        <begin position="186"/>
        <end position="222"/>
    </location>
</feature>
<feature type="compositionally biased region" description="Polar residues" evidence="1">
    <location>
        <begin position="502"/>
        <end position="517"/>
    </location>
</feature>
<gene>
    <name evidence="2" type="ORF">C8F04DRAFT_1241220</name>
</gene>
<evidence type="ECO:0000256" key="1">
    <source>
        <dbReference type="SAM" id="MobiDB-lite"/>
    </source>
</evidence>